<dbReference type="AlphaFoldDB" id="A0AAV0VTI1"/>
<keyword evidence="2" id="KW-1185">Reference proteome</keyword>
<sequence>MNFRMSTLIYNISRGSGTTNDWQRYNFVDRYHSDFTDIIISRWQPTSIAGKSGCGTRRGSPLPLSRGILWSVKQQHQHRHQMIIDGEVFADKIMF</sequence>
<organism evidence="1 2">
    <name type="scientific">Macrosiphum euphorbiae</name>
    <name type="common">potato aphid</name>
    <dbReference type="NCBI Taxonomy" id="13131"/>
    <lineage>
        <taxon>Eukaryota</taxon>
        <taxon>Metazoa</taxon>
        <taxon>Ecdysozoa</taxon>
        <taxon>Arthropoda</taxon>
        <taxon>Hexapoda</taxon>
        <taxon>Insecta</taxon>
        <taxon>Pterygota</taxon>
        <taxon>Neoptera</taxon>
        <taxon>Paraneoptera</taxon>
        <taxon>Hemiptera</taxon>
        <taxon>Sternorrhyncha</taxon>
        <taxon>Aphidomorpha</taxon>
        <taxon>Aphidoidea</taxon>
        <taxon>Aphididae</taxon>
        <taxon>Macrosiphini</taxon>
        <taxon>Macrosiphum</taxon>
    </lineage>
</organism>
<dbReference type="EMBL" id="CARXXK010000001">
    <property type="protein sequence ID" value="CAI6347459.1"/>
    <property type="molecule type" value="Genomic_DNA"/>
</dbReference>
<name>A0AAV0VTI1_9HEMI</name>
<evidence type="ECO:0000313" key="2">
    <source>
        <dbReference type="Proteomes" id="UP001160148"/>
    </source>
</evidence>
<dbReference type="Proteomes" id="UP001160148">
    <property type="component" value="Unassembled WGS sequence"/>
</dbReference>
<evidence type="ECO:0000313" key="1">
    <source>
        <dbReference type="EMBL" id="CAI6347459.1"/>
    </source>
</evidence>
<protein>
    <submittedName>
        <fullName evidence="1">Uncharacterized protein</fullName>
    </submittedName>
</protein>
<comment type="caution">
    <text evidence="1">The sequence shown here is derived from an EMBL/GenBank/DDBJ whole genome shotgun (WGS) entry which is preliminary data.</text>
</comment>
<reference evidence="1 2" key="1">
    <citation type="submission" date="2023-01" db="EMBL/GenBank/DDBJ databases">
        <authorList>
            <person name="Whitehead M."/>
        </authorList>
    </citation>
    <scope>NUCLEOTIDE SEQUENCE [LARGE SCALE GENOMIC DNA]</scope>
</reference>
<gene>
    <name evidence="1" type="ORF">MEUPH1_LOCUS4248</name>
</gene>
<accession>A0AAV0VTI1</accession>
<proteinExistence type="predicted"/>